<gene>
    <name evidence="3" type="ORF">A8C32_12410</name>
</gene>
<name>A0A1E5TDQ3_9FLAO</name>
<keyword evidence="4" id="KW-1185">Reference proteome</keyword>
<dbReference type="PANTHER" id="PTHR16026:SF0">
    <property type="entry name" value="CARTILAGE ACIDIC PROTEIN 1"/>
    <property type="match status" value="1"/>
</dbReference>
<dbReference type="InterPro" id="IPR028994">
    <property type="entry name" value="Integrin_alpha_N"/>
</dbReference>
<dbReference type="AlphaFoldDB" id="A0A1E5TDQ3"/>
<dbReference type="STRING" id="1849968.A8C32_12410"/>
<dbReference type="Pfam" id="PF07593">
    <property type="entry name" value="UnbV_ASPIC"/>
    <property type="match status" value="1"/>
</dbReference>
<sequence length="1115" mass="124930">MSQNKITSIYLYCSLFSLLLILNCKKEQKEEAKTSVKKETLFQSLPANQTGISFSNEIKEDPKNFFIVYNYAYNGGGVAIGDINNDGLSDIFFTGNQVDNKLYLNKGNFQFEDITNIAGVTGGTGWDNGVVMVDINGDKLLDIYVCRGGWHDTDLERTNLLYINNGDNTFTEQAQAYNINDNGYSMMASFFDMDNDNDLDMYLINRPKRFFLSNDAISKGKEEQSPLHRDKLYENVNGVFKDIGITSGINQTYAYGLGLSTSDLNHDGFSDIYVANDYFESDYFFQNKGNKTFSQNIQSMTNHVAFYGMGVDVVDFNNDGFEDLVELDMTPSDHVRAKTTMATMNVDAYNRILNQGNHYQYMHNMLQINNGNGFFSEISQFAGIDKTDWSWSCLGSDFDNDGLRDLFVSNGFRRDIFDKDATNKFLKYVDSKEKKQRSKSENVNHIVNLFNENKISNYIYKNDGDLKFSNQVKNWGLETISFSNGAAVGDLDNDGDLDLVVNNINDAAFVYKNNSEKSGNSFIKVKLQGPKNNSLGLGAKITVYTNKGIQYHELKNVRGYLSSVDPIAHFGLGKSNTVDSIKVIWPDKKTNLITHVNNNTTQTIDYKKANIIKAKKTKLTRPIFKNITKTAFSGKPFLHQENEYNDFKNQILLPHKLSTEGPCIEVGDINNDGYEDFFIGGSTGQSGAIYIQKANYKFIKTSQPNLLKDKIHEDTAASFFDANGDGFLDLYVVSGGNEFLENAIQYQDRLYLNNGKGSFIKSNNLPQINSSGGCVTPLDFDNDGDLDLFIGGRLVPNQYPSAPKSYLLKNDSGIFTNVTSQFAKNLQNIGMITAATWQDINGDSKNELLIVGEWMAIHVFQLEKGLFKKLEMPSLNKTNGWWNTIEASDIDLDGDIDFVLGNLGENYKFKASEEKPFYVFSSDYDKNGTNDIFLAKNYKNKIVPIRGKECSTEQLPDLSKKFPTYSEFANADLGTILDDKNLTSQKHEVCMFQSVVLINNNGILEIKKLPSQAQYSTVQAVILDDFTKDGKQDILLAGNKFNVEIETTRADASIGVFLKQESNFKFNSIPPNASGIFLPNNVKTLKSIKLGKLSNSVKGIIVGVNNGGLVLLERE</sequence>
<accession>A0A1E5TDQ3</accession>
<dbReference type="InterPro" id="IPR013517">
    <property type="entry name" value="FG-GAP"/>
</dbReference>
<dbReference type="InterPro" id="IPR027039">
    <property type="entry name" value="Crtac1"/>
</dbReference>
<dbReference type="Pfam" id="PF13517">
    <property type="entry name" value="FG-GAP_3"/>
    <property type="match status" value="6"/>
</dbReference>
<dbReference type="InterPro" id="IPR011519">
    <property type="entry name" value="UnbV_ASPIC"/>
</dbReference>
<organism evidence="3 4">
    <name type="scientific">Flavivirga aquatica</name>
    <dbReference type="NCBI Taxonomy" id="1849968"/>
    <lineage>
        <taxon>Bacteria</taxon>
        <taxon>Pseudomonadati</taxon>
        <taxon>Bacteroidota</taxon>
        <taxon>Flavobacteriia</taxon>
        <taxon>Flavobacteriales</taxon>
        <taxon>Flavobacteriaceae</taxon>
        <taxon>Flavivirga</taxon>
    </lineage>
</organism>
<evidence type="ECO:0000259" key="2">
    <source>
        <dbReference type="Pfam" id="PF07593"/>
    </source>
</evidence>
<proteinExistence type="predicted"/>
<dbReference type="OrthoDB" id="9816120at2"/>
<dbReference type="EMBL" id="MDJD01000007">
    <property type="protein sequence ID" value="OEK09505.1"/>
    <property type="molecule type" value="Genomic_DNA"/>
</dbReference>
<evidence type="ECO:0000256" key="1">
    <source>
        <dbReference type="ARBA" id="ARBA00022729"/>
    </source>
</evidence>
<evidence type="ECO:0000313" key="3">
    <source>
        <dbReference type="EMBL" id="OEK09505.1"/>
    </source>
</evidence>
<comment type="caution">
    <text evidence="3">The sequence shown here is derived from an EMBL/GenBank/DDBJ whole genome shotgun (WGS) entry which is preliminary data.</text>
</comment>
<reference evidence="3 4" key="1">
    <citation type="submission" date="2016-05" db="EMBL/GenBank/DDBJ databases">
        <title>Draft Genome Sequence of Algibacter sp. Strain SK-16 Isolated from the Surface Water of Aburatsubo Inlet.</title>
        <authorList>
            <person name="Wong S.-K."/>
            <person name="Yoshizawa S."/>
            <person name="Nakajima Y."/>
            <person name="Ogura Y."/>
            <person name="Tetsuya H."/>
            <person name="Hamasaki K."/>
        </authorList>
    </citation>
    <scope>NUCLEOTIDE SEQUENCE [LARGE SCALE GENOMIC DNA]</scope>
    <source>
        <strain evidence="3 4">SK-16</strain>
    </source>
</reference>
<evidence type="ECO:0000313" key="4">
    <source>
        <dbReference type="Proteomes" id="UP000095713"/>
    </source>
</evidence>
<dbReference type="PANTHER" id="PTHR16026">
    <property type="entry name" value="CARTILAGE ACIDIC PROTEIN 1"/>
    <property type="match status" value="1"/>
</dbReference>
<dbReference type="RefSeq" id="WP_069828942.1">
    <property type="nucleotide sequence ID" value="NZ_MDJD01000007.1"/>
</dbReference>
<keyword evidence="1" id="KW-0732">Signal</keyword>
<dbReference type="Proteomes" id="UP000095713">
    <property type="component" value="Unassembled WGS sequence"/>
</dbReference>
<feature type="domain" description="ASPIC/UnbV" evidence="2">
    <location>
        <begin position="536"/>
        <end position="601"/>
    </location>
</feature>
<dbReference type="SUPFAM" id="SSF69318">
    <property type="entry name" value="Integrin alpha N-terminal domain"/>
    <property type="match status" value="2"/>
</dbReference>
<dbReference type="Gene3D" id="2.130.10.130">
    <property type="entry name" value="Integrin alpha, N-terminal"/>
    <property type="match status" value="4"/>
</dbReference>
<protein>
    <recommendedName>
        <fullName evidence="2">ASPIC/UnbV domain-containing protein</fullName>
    </recommendedName>
</protein>